<dbReference type="EMBL" id="BARS01001625">
    <property type="protein sequence ID" value="GAF74275.1"/>
    <property type="molecule type" value="Genomic_DNA"/>
</dbReference>
<gene>
    <name evidence="1" type="ORF">S01H1_03082</name>
</gene>
<evidence type="ECO:0000313" key="1">
    <source>
        <dbReference type="EMBL" id="GAF74275.1"/>
    </source>
</evidence>
<protein>
    <submittedName>
        <fullName evidence="1">Uncharacterized protein</fullName>
    </submittedName>
</protein>
<accession>X0TDY7</accession>
<feature type="non-terminal residue" evidence="1">
    <location>
        <position position="1"/>
    </location>
</feature>
<dbReference type="AlphaFoldDB" id="X0TDY7"/>
<organism evidence="1">
    <name type="scientific">marine sediment metagenome</name>
    <dbReference type="NCBI Taxonomy" id="412755"/>
    <lineage>
        <taxon>unclassified sequences</taxon>
        <taxon>metagenomes</taxon>
        <taxon>ecological metagenomes</taxon>
    </lineage>
</organism>
<comment type="caution">
    <text evidence="1">The sequence shown here is derived from an EMBL/GenBank/DDBJ whole genome shotgun (WGS) entry which is preliminary data.</text>
</comment>
<name>X0TDY7_9ZZZZ</name>
<sequence length="32" mass="3785">DADAARTRNRVRELLYMGSRSFQDCYFVVSEE</sequence>
<reference evidence="1" key="1">
    <citation type="journal article" date="2014" name="Front. Microbiol.">
        <title>High frequency of phylogenetically diverse reductive dehalogenase-homologous genes in deep subseafloor sedimentary metagenomes.</title>
        <authorList>
            <person name="Kawai M."/>
            <person name="Futagami T."/>
            <person name="Toyoda A."/>
            <person name="Takaki Y."/>
            <person name="Nishi S."/>
            <person name="Hori S."/>
            <person name="Arai W."/>
            <person name="Tsubouchi T."/>
            <person name="Morono Y."/>
            <person name="Uchiyama I."/>
            <person name="Ito T."/>
            <person name="Fujiyama A."/>
            <person name="Inagaki F."/>
            <person name="Takami H."/>
        </authorList>
    </citation>
    <scope>NUCLEOTIDE SEQUENCE</scope>
    <source>
        <strain evidence="1">Expedition CK06-06</strain>
    </source>
</reference>
<proteinExistence type="predicted"/>